<feature type="region of interest" description="Disordered" evidence="1">
    <location>
        <begin position="611"/>
        <end position="634"/>
    </location>
</feature>
<dbReference type="PANTHER" id="PTHR16469">
    <property type="entry name" value="UBIQUITIN-ASSOCIATED AND SH3 DOMAIN-CONTAINING BA-RELATED"/>
    <property type="match status" value="1"/>
</dbReference>
<protein>
    <recommendedName>
        <fullName evidence="4">Phosphoglycerate mutase family protein</fullName>
    </recommendedName>
</protein>
<name>A0AAQ3R3S9_9PEZI</name>
<dbReference type="CDD" id="cd07040">
    <property type="entry name" value="HP"/>
    <property type="match status" value="1"/>
</dbReference>
<accession>A0AAQ3R3S9</accession>
<dbReference type="Gene3D" id="3.40.50.1240">
    <property type="entry name" value="Phosphoglycerate mutase-like"/>
    <property type="match status" value="2"/>
</dbReference>
<feature type="region of interest" description="Disordered" evidence="1">
    <location>
        <begin position="504"/>
        <end position="524"/>
    </location>
</feature>
<evidence type="ECO:0008006" key="4">
    <source>
        <dbReference type="Google" id="ProtNLM"/>
    </source>
</evidence>
<dbReference type="InterPro" id="IPR013078">
    <property type="entry name" value="His_Pase_superF_clade-1"/>
</dbReference>
<organism evidence="2 3">
    <name type="scientific">Acrodontium crateriforme</name>
    <dbReference type="NCBI Taxonomy" id="150365"/>
    <lineage>
        <taxon>Eukaryota</taxon>
        <taxon>Fungi</taxon>
        <taxon>Dikarya</taxon>
        <taxon>Ascomycota</taxon>
        <taxon>Pezizomycotina</taxon>
        <taxon>Dothideomycetes</taxon>
        <taxon>Dothideomycetidae</taxon>
        <taxon>Mycosphaerellales</taxon>
        <taxon>Teratosphaeriaceae</taxon>
        <taxon>Acrodontium</taxon>
    </lineage>
</organism>
<gene>
    <name evidence="2" type="ORF">R9X50_00282900</name>
</gene>
<feature type="region of interest" description="Disordered" evidence="1">
    <location>
        <begin position="289"/>
        <end position="357"/>
    </location>
</feature>
<dbReference type="SMART" id="SM00855">
    <property type="entry name" value="PGAM"/>
    <property type="match status" value="1"/>
</dbReference>
<dbReference type="SUPFAM" id="SSF53254">
    <property type="entry name" value="Phosphoglycerate mutase-like"/>
    <property type="match status" value="1"/>
</dbReference>
<feature type="compositionally biased region" description="Polar residues" evidence="1">
    <location>
        <begin position="767"/>
        <end position="779"/>
    </location>
</feature>
<feature type="region of interest" description="Disordered" evidence="1">
    <location>
        <begin position="679"/>
        <end position="701"/>
    </location>
</feature>
<reference evidence="2 3" key="1">
    <citation type="submission" date="2023-11" db="EMBL/GenBank/DDBJ databases">
        <title>An acidophilic fungus is an integral part of prey digestion in a carnivorous sundew plant.</title>
        <authorList>
            <person name="Tsai I.J."/>
        </authorList>
    </citation>
    <scope>NUCLEOTIDE SEQUENCE [LARGE SCALE GENOMIC DNA]</scope>
    <source>
        <strain evidence="2">169a</strain>
    </source>
</reference>
<evidence type="ECO:0000256" key="1">
    <source>
        <dbReference type="SAM" id="MobiDB-lite"/>
    </source>
</evidence>
<sequence length="814" mass="87978">MVATQTPAVVIIARHGPRLDAADQTWHLSTPTPYDPPLTYGGWGQSRALGVRIATLLDARDGRVGSPTSTPPSEGSTQPVTNGANGVLAQDFAVLDGLGKSKDNGAQEGTPRRKKRKHRVVIHTSPFLRCIQTSIAIAAGMAQYKPTIDTSGSISSTTPRARTPGSLHSASPRLRTTEGAMSPNLAPIPEPKHDEPKYDFAHEMARRTMEHKFSHQNRAKLRVDAFLGEWLNPQYFEHITPPPPSALMVAAAKAELVSNETIAAYVPTFSAVSSKSNLWGGTSGAALPISQHSSKDGSLDEMTGSRPTRLALSPKRERANSASSAGSFNGESGRQSPFRRGHTLHPNPATVTQPAEPAVYIPPTPHYAVSGSDKIPRGYVGHAREACLDVDYTWDSSRPPQNWVDGGQYGEEWSAMHKRFRRGLNHLIHWYSQHGPDQRAEDALGIEQVEKHQDEDEEDEEEDLVVILVTHGAGSNALIGALTGQPVLLDVGMASLTMAVRKDDAPSLASIAEPSTSPTKGRRGSLDLGLSSIYDMKLVASSEHLRPGSDARRISTPSAAIDHFQPRTARPTFQDNQGNTAEPVRLHMNSNLGSMRRPTAPALLTPSLLGRSESEPVTRANASPAPVTPGLWTPPAGRTPILAAEKLKEERENVLIKLNEVNGRLSLANDLAVDLTESPIESRPTTSDPVNEAALENDPEVPKPRALAMALNGEFSEPPVTEEPVFPRAEPVADSTFGTMKLPIVSESKTNGQFQLPRKDSAPPTVVSDQLPQNLSRGLSQKGLWGSKPKGDRVERQWSEPKRRWSSAQKAVSD</sequence>
<proteinExistence type="predicted"/>
<evidence type="ECO:0000313" key="3">
    <source>
        <dbReference type="Proteomes" id="UP001303373"/>
    </source>
</evidence>
<keyword evidence="3" id="KW-1185">Reference proteome</keyword>
<dbReference type="AlphaFoldDB" id="A0AAQ3R3S9"/>
<feature type="compositionally biased region" description="Basic and acidic residues" evidence="1">
    <location>
        <begin position="789"/>
        <end position="803"/>
    </location>
</feature>
<feature type="region of interest" description="Disordered" evidence="1">
    <location>
        <begin position="60"/>
        <end position="83"/>
    </location>
</feature>
<dbReference type="InterPro" id="IPR051710">
    <property type="entry name" value="Phosphatase_SH3-domain"/>
</dbReference>
<dbReference type="PANTHER" id="PTHR16469:SF27">
    <property type="entry name" value="UBIQUITIN-ASSOCIATED AND SH3 DOMAIN-CONTAINING BA-RELATED"/>
    <property type="match status" value="1"/>
</dbReference>
<dbReference type="EMBL" id="CP138583">
    <property type="protein sequence ID" value="WPH00006.1"/>
    <property type="molecule type" value="Genomic_DNA"/>
</dbReference>
<dbReference type="InterPro" id="IPR029033">
    <property type="entry name" value="His_PPase_superfam"/>
</dbReference>
<feature type="compositionally biased region" description="Low complexity" evidence="1">
    <location>
        <begin position="66"/>
        <end position="79"/>
    </location>
</feature>
<feature type="region of interest" description="Disordered" evidence="1">
    <location>
        <begin position="749"/>
        <end position="814"/>
    </location>
</feature>
<feature type="region of interest" description="Disordered" evidence="1">
    <location>
        <begin position="98"/>
        <end position="118"/>
    </location>
</feature>
<feature type="region of interest" description="Disordered" evidence="1">
    <location>
        <begin position="150"/>
        <end position="196"/>
    </location>
</feature>
<dbReference type="Proteomes" id="UP001303373">
    <property type="component" value="Chromosome 4"/>
</dbReference>
<evidence type="ECO:0000313" key="2">
    <source>
        <dbReference type="EMBL" id="WPH00006.1"/>
    </source>
</evidence>
<feature type="compositionally biased region" description="Low complexity" evidence="1">
    <location>
        <begin position="320"/>
        <end position="333"/>
    </location>
</feature>